<dbReference type="PROSITE" id="PS00687">
    <property type="entry name" value="ALDEHYDE_DEHYDR_GLU"/>
    <property type="match status" value="1"/>
</dbReference>
<reference evidence="11 12" key="1">
    <citation type="submission" date="2018-10" db="EMBL/GenBank/DDBJ databases">
        <authorList>
            <person name="Li J."/>
        </authorList>
    </citation>
    <scope>NUCLEOTIDE SEQUENCE [LARGE SCALE GENOMIC DNA]</scope>
    <source>
        <strain evidence="11 12">CCTCC AB209002</strain>
    </source>
</reference>
<organism evidence="11 12">
    <name type="scientific">Mycetocola manganoxydans</name>
    <dbReference type="NCBI Taxonomy" id="699879"/>
    <lineage>
        <taxon>Bacteria</taxon>
        <taxon>Bacillati</taxon>
        <taxon>Actinomycetota</taxon>
        <taxon>Actinomycetes</taxon>
        <taxon>Micrococcales</taxon>
        <taxon>Microbacteriaceae</taxon>
        <taxon>Mycetocola</taxon>
    </lineage>
</organism>
<dbReference type="InterPro" id="IPR016163">
    <property type="entry name" value="Ald_DH_C"/>
</dbReference>
<dbReference type="Gene3D" id="3.40.309.10">
    <property type="entry name" value="Aldehyde Dehydrogenase, Chain A, domain 2"/>
    <property type="match status" value="1"/>
</dbReference>
<gene>
    <name evidence="11" type="ORF">D9V29_08685</name>
</gene>
<evidence type="ECO:0000256" key="3">
    <source>
        <dbReference type="ARBA" id="ARBA00023002"/>
    </source>
</evidence>
<feature type="domain" description="Proline dehydrogenase" evidence="10">
    <location>
        <begin position="135"/>
        <end position="425"/>
    </location>
</feature>
<dbReference type="Proteomes" id="UP000270299">
    <property type="component" value="Unassembled WGS sequence"/>
</dbReference>
<dbReference type="EC" id="1.2.1.88" evidence="2"/>
<evidence type="ECO:0000256" key="7">
    <source>
        <dbReference type="PROSITE-ProRule" id="PRU10007"/>
    </source>
</evidence>
<dbReference type="InterPro" id="IPR025703">
    <property type="entry name" value="Bifunct_PutA"/>
</dbReference>
<dbReference type="Gene3D" id="3.20.20.220">
    <property type="match status" value="1"/>
</dbReference>
<protein>
    <recommendedName>
        <fullName evidence="2">L-glutamate gamma-semialdehyde dehydrogenase</fullName>
        <ecNumber evidence="2">1.2.1.88</ecNumber>
    </recommendedName>
</protein>
<evidence type="ECO:0000256" key="5">
    <source>
        <dbReference type="ARBA" id="ARBA00048142"/>
    </source>
</evidence>
<feature type="active site" evidence="6">
    <location>
        <position position="812"/>
    </location>
</feature>
<dbReference type="InterPro" id="IPR050485">
    <property type="entry name" value="Proline_metab_enzyme"/>
</dbReference>
<comment type="similarity">
    <text evidence="8">Belongs to the aldehyde dehydrogenase family.</text>
</comment>
<keyword evidence="12" id="KW-1185">Reference proteome</keyword>
<comment type="caution">
    <text evidence="11">The sequence shown here is derived from an EMBL/GenBank/DDBJ whole genome shotgun (WGS) entry which is preliminary data.</text>
</comment>
<dbReference type="PIRSF" id="PIRSF000197">
    <property type="entry name" value="Bifunct_PutA"/>
    <property type="match status" value="1"/>
</dbReference>
<proteinExistence type="inferred from homology"/>
<feature type="domain" description="Aldehyde dehydrogenase" evidence="9">
    <location>
        <begin position="572"/>
        <end position="993"/>
    </location>
</feature>
<accession>A0A3L6ZU54</accession>
<dbReference type="InterPro" id="IPR016162">
    <property type="entry name" value="Ald_DH_N"/>
</dbReference>
<evidence type="ECO:0000313" key="12">
    <source>
        <dbReference type="Proteomes" id="UP000270299"/>
    </source>
</evidence>
<dbReference type="GO" id="GO:0003842">
    <property type="term" value="F:L-glutamate gamma-semialdehyde dehydrogenase activity"/>
    <property type="evidence" value="ECO:0007669"/>
    <property type="project" value="UniProtKB-EC"/>
</dbReference>
<dbReference type="SUPFAM" id="SSF53720">
    <property type="entry name" value="ALDH-like"/>
    <property type="match status" value="1"/>
</dbReference>
<dbReference type="OrthoDB" id="9812625at2"/>
<evidence type="ECO:0000256" key="8">
    <source>
        <dbReference type="RuleBase" id="RU003345"/>
    </source>
</evidence>
<dbReference type="AlphaFoldDB" id="A0A3L6ZU54"/>
<sequence length="1218" mass="131107">MPHTSAGADLSATQLATDAVSLARKWVDESAGATVDPAAQRLAEVLKDPNGLAFTVGFVDGVMRPEDLFVAGYNLQRVAKLTPAFLPWYLRAAITAGGILGPVMPWVVIPVARKVLRGMVGHLVVDATPAKLGPAIEHLRQEGSRLNLNLLGEAVLGDAEAAKRLHGTRNLLARDDVDYVSIKVSSIVSQLSMWAFDDAVDRVVERLTPLYELAASSPTEKFINLDMEEYRDLDLTVAAFMRILDQPQLKGLEAGIVLQAYLPDALAAMQTLQDWAAERVASGGAPIKVRLVKGANLAMEGVDAAIHDWPTAPYDSKQDTDANYKRVLMWALTPERTRNVRVGVAGHNLFDLAFAWLLAQARGVTDGVEFEMLLGMATGQADAVKRDVGNLLLYTPVVNPKEFDVAISYLIRRLEENASQENFMSAVFELHENTALFEREKKRFLASVSQLEATPHEIPSPRRTQNRETEWTLATADELVQRAPSAEPFTKPEGDELGMTQQVLGLARGSKQESPFDTVRVFDTTTLNTVPATDLGAPGFVNTRDTDPSLPANRAWATRILARVPGSELGNRTIAECTVPDAATLDFIIGGVRDRGATWGGLPAADRAAVLEKAALSLAANRDRLIEVMASETGKTIAEADPEVSEAIDFAHYYAAKARELDAVRGARFVPSKLTVVTPPWNFPVAIPAGGVLAALAAGSGVILKPAHQARRCAAVLAEALWEAGVPQELLTLVALDERELGKQLVSHPDVDRVILTGAWETADLFRSWRPDLPLLAETSGKNAIIVTPSADLDLAAADVVKSAFGHAGQKCSAASLVILVGSVARSERFHRQLVDAATSLRVGYPEDATSLMGPIIEPADGKLKHALTELGVGEKWLVKPKQLDDTGRLWSPGIRADVAPGSYFHLTEFFGPVLGVMHAANLAEAIRFTNAIDYGLTSGLHTQDPDELAEWLTTVEAGNLYVNRGITGAIVQRQPFGGWKRSAVGAGAKAGGPNYLLTLGSWLPDAGSSSKTLHLRGLDSSVTRLIEAAQPSLGYEEFDVLRRSALSDAIAWGNEYGETKDASGIPVERNLFRYRPVPVAIRASADADLGEVLRVALAALRARSPFTLSVASGLPAPVRGLLGDLSVPVFVETDGEWVSRTARGETPRVRIVGPEDSRVALHRALAEEARGNPDLAIYSGAVTQSGRIELLPFLHEQAISITAHRFGNLDPWSAEVI</sequence>
<name>A0A3L6ZU54_9MICO</name>
<dbReference type="PROSITE" id="PS00070">
    <property type="entry name" value="ALDEHYDE_DEHYDR_CYS"/>
    <property type="match status" value="1"/>
</dbReference>
<evidence type="ECO:0000256" key="4">
    <source>
        <dbReference type="ARBA" id="ARBA00023027"/>
    </source>
</evidence>
<dbReference type="Pfam" id="PF01619">
    <property type="entry name" value="Pro_dh"/>
    <property type="match status" value="1"/>
</dbReference>
<evidence type="ECO:0000259" key="9">
    <source>
        <dbReference type="Pfam" id="PF00171"/>
    </source>
</evidence>
<dbReference type="RefSeq" id="WP_121673033.1">
    <property type="nucleotide sequence ID" value="NZ_BMXM01000004.1"/>
</dbReference>
<dbReference type="Gene3D" id="3.40.605.10">
    <property type="entry name" value="Aldehyde Dehydrogenase, Chain A, domain 1"/>
    <property type="match status" value="1"/>
</dbReference>
<dbReference type="InterPro" id="IPR002872">
    <property type="entry name" value="Proline_DH_dom"/>
</dbReference>
<dbReference type="GO" id="GO:0010133">
    <property type="term" value="P:L-proline catabolic process to L-glutamate"/>
    <property type="evidence" value="ECO:0007669"/>
    <property type="project" value="InterPro"/>
</dbReference>
<dbReference type="InterPro" id="IPR029510">
    <property type="entry name" value="Ald_DH_CS_GLU"/>
</dbReference>
<dbReference type="InterPro" id="IPR016160">
    <property type="entry name" value="Ald_DH_CS_CYS"/>
</dbReference>
<dbReference type="Pfam" id="PF00171">
    <property type="entry name" value="Aldedh"/>
    <property type="match status" value="1"/>
</dbReference>
<dbReference type="GO" id="GO:0004657">
    <property type="term" value="F:proline dehydrogenase activity"/>
    <property type="evidence" value="ECO:0007669"/>
    <property type="project" value="InterPro"/>
</dbReference>
<comment type="catalytic activity">
    <reaction evidence="5">
        <text>L-glutamate 5-semialdehyde + NAD(+) + H2O = L-glutamate + NADH + 2 H(+)</text>
        <dbReference type="Rhea" id="RHEA:30235"/>
        <dbReference type="ChEBI" id="CHEBI:15377"/>
        <dbReference type="ChEBI" id="CHEBI:15378"/>
        <dbReference type="ChEBI" id="CHEBI:29985"/>
        <dbReference type="ChEBI" id="CHEBI:57540"/>
        <dbReference type="ChEBI" id="CHEBI:57945"/>
        <dbReference type="ChEBI" id="CHEBI:58066"/>
        <dbReference type="EC" id="1.2.1.88"/>
    </reaction>
</comment>
<comment type="pathway">
    <text evidence="1">Amino-acid degradation; L-proline degradation into L-glutamate; L-glutamate from L-proline: step 2/2.</text>
</comment>
<keyword evidence="4" id="KW-0520">NAD</keyword>
<evidence type="ECO:0000256" key="2">
    <source>
        <dbReference type="ARBA" id="ARBA00012884"/>
    </source>
</evidence>
<dbReference type="GO" id="GO:0003700">
    <property type="term" value="F:DNA-binding transcription factor activity"/>
    <property type="evidence" value="ECO:0007669"/>
    <property type="project" value="InterPro"/>
</dbReference>
<dbReference type="InterPro" id="IPR029041">
    <property type="entry name" value="FAD-linked_oxidoreductase-like"/>
</dbReference>
<dbReference type="PANTHER" id="PTHR42862:SF1">
    <property type="entry name" value="DELTA-1-PYRROLINE-5-CARBOXYLATE DEHYDROGENASE 2, ISOFORM A-RELATED"/>
    <property type="match status" value="1"/>
</dbReference>
<evidence type="ECO:0000256" key="6">
    <source>
        <dbReference type="PIRSR" id="PIRSR000197-1"/>
    </source>
</evidence>
<dbReference type="EMBL" id="RCUV01000008">
    <property type="protein sequence ID" value="RLP71516.1"/>
    <property type="molecule type" value="Genomic_DNA"/>
</dbReference>
<evidence type="ECO:0000313" key="11">
    <source>
        <dbReference type="EMBL" id="RLP71516.1"/>
    </source>
</evidence>
<dbReference type="GO" id="GO:0009898">
    <property type="term" value="C:cytoplasmic side of plasma membrane"/>
    <property type="evidence" value="ECO:0007669"/>
    <property type="project" value="TreeGrafter"/>
</dbReference>
<dbReference type="InterPro" id="IPR015590">
    <property type="entry name" value="Aldehyde_DH_dom"/>
</dbReference>
<dbReference type="PANTHER" id="PTHR42862">
    <property type="entry name" value="DELTA-1-PYRROLINE-5-CARBOXYLATE DEHYDROGENASE 1, ISOFORM A-RELATED"/>
    <property type="match status" value="1"/>
</dbReference>
<evidence type="ECO:0000259" key="10">
    <source>
        <dbReference type="Pfam" id="PF01619"/>
    </source>
</evidence>
<evidence type="ECO:0000256" key="1">
    <source>
        <dbReference type="ARBA" id="ARBA00004786"/>
    </source>
</evidence>
<keyword evidence="3 8" id="KW-0560">Oxidoreductase</keyword>
<dbReference type="SUPFAM" id="SSF51730">
    <property type="entry name" value="FAD-linked oxidoreductase"/>
    <property type="match status" value="1"/>
</dbReference>
<dbReference type="InterPro" id="IPR016161">
    <property type="entry name" value="Ald_DH/histidinol_DH"/>
</dbReference>
<feature type="active site" evidence="6 7">
    <location>
        <position position="778"/>
    </location>
</feature>